<dbReference type="KEGG" id="sjv:SJAV_17640"/>
<dbReference type="Pfam" id="PF00005">
    <property type="entry name" value="ABC_tran"/>
    <property type="match status" value="1"/>
</dbReference>
<protein>
    <submittedName>
        <fullName evidence="5">ABC transporter ATP-binding protein</fullName>
    </submittedName>
</protein>
<evidence type="ECO:0000256" key="2">
    <source>
        <dbReference type="ARBA" id="ARBA00022741"/>
    </source>
</evidence>
<dbReference type="EMBL" id="AP031322">
    <property type="protein sequence ID" value="BFH73820.1"/>
    <property type="molecule type" value="Genomic_DNA"/>
</dbReference>
<gene>
    <name evidence="5" type="ORF">SJAV_17640</name>
</gene>
<evidence type="ECO:0000256" key="1">
    <source>
        <dbReference type="ARBA" id="ARBA00022448"/>
    </source>
</evidence>
<dbReference type="CDD" id="cd03263">
    <property type="entry name" value="ABC_subfamily_A"/>
    <property type="match status" value="1"/>
</dbReference>
<dbReference type="SMART" id="SM00382">
    <property type="entry name" value="AAA"/>
    <property type="match status" value="1"/>
</dbReference>
<reference evidence="5" key="1">
    <citation type="submission" date="2024-03" db="EMBL/GenBank/DDBJ databases">
        <title>Complete genome sequence of Sulfurisphaera javensis strain KD-1.</title>
        <authorList>
            <person name="Sakai H."/>
            <person name="Nur N."/>
            <person name="Suwanto A."/>
            <person name="Kurosawa N."/>
        </authorList>
    </citation>
    <scope>NUCLEOTIDE SEQUENCE</scope>
    <source>
        <strain evidence="5">KD-1</strain>
    </source>
</reference>
<evidence type="ECO:0000313" key="5">
    <source>
        <dbReference type="EMBL" id="BFH73820.1"/>
    </source>
</evidence>
<dbReference type="InterPro" id="IPR003593">
    <property type="entry name" value="AAA+_ATPase"/>
</dbReference>
<proteinExistence type="predicted"/>
<sequence>MIKVVNVSKTFRTGGKEIKALNNVNLEIEKGKIGALVGHNGAGKTTLIKILSTLIIPDSGDAYINGYSVTKNEKEVRRNIGTMMVSERAFYFRLSGFDNLVFFGIIQGLSKSEAKRRAEELLELVGLSEWKNVQYMKYSTGMQRKLALARALILDPPVILLDEPTLGMDVVSSRDFRSLIKVISKEKTILLTSHNMKEVEDLADKIIVLKRGNVIAEGTKEEIISKLGKVRIVAVNDVPKGLDKYVVGYNNGIFYLRVPENENVNGEVIKEEKPTLEDVFVYLMGEEIDSTRNRTRRGGGWRGRWGE</sequence>
<dbReference type="InterPro" id="IPR003439">
    <property type="entry name" value="ABC_transporter-like_ATP-bd"/>
</dbReference>
<keyword evidence="3 5" id="KW-0067">ATP-binding</keyword>
<dbReference type="PANTHER" id="PTHR42711:SF18">
    <property type="entry name" value="ABC TRANSPORTER, ATP-BINDING PROTEIN"/>
    <property type="match status" value="1"/>
</dbReference>
<dbReference type="Gene3D" id="3.40.50.300">
    <property type="entry name" value="P-loop containing nucleotide triphosphate hydrolases"/>
    <property type="match status" value="1"/>
</dbReference>
<dbReference type="AlphaFoldDB" id="A0AAT9GSN3"/>
<dbReference type="RefSeq" id="WP_369609383.1">
    <property type="nucleotide sequence ID" value="NZ_AP031322.1"/>
</dbReference>
<name>A0AAT9GSN3_9CREN</name>
<evidence type="ECO:0000259" key="4">
    <source>
        <dbReference type="PROSITE" id="PS50893"/>
    </source>
</evidence>
<dbReference type="GO" id="GO:0005524">
    <property type="term" value="F:ATP binding"/>
    <property type="evidence" value="ECO:0007669"/>
    <property type="project" value="UniProtKB-KW"/>
</dbReference>
<dbReference type="SUPFAM" id="SSF52540">
    <property type="entry name" value="P-loop containing nucleoside triphosphate hydrolases"/>
    <property type="match status" value="1"/>
</dbReference>
<keyword evidence="2" id="KW-0547">Nucleotide-binding</keyword>
<organism evidence="5">
    <name type="scientific">Sulfurisphaera javensis</name>
    <dbReference type="NCBI Taxonomy" id="2049879"/>
    <lineage>
        <taxon>Archaea</taxon>
        <taxon>Thermoproteota</taxon>
        <taxon>Thermoprotei</taxon>
        <taxon>Sulfolobales</taxon>
        <taxon>Sulfolobaceae</taxon>
        <taxon>Sulfurisphaera</taxon>
    </lineage>
</organism>
<dbReference type="GeneID" id="92354717"/>
<accession>A0AAT9GSN3</accession>
<dbReference type="PROSITE" id="PS50893">
    <property type="entry name" value="ABC_TRANSPORTER_2"/>
    <property type="match status" value="1"/>
</dbReference>
<dbReference type="InterPro" id="IPR050763">
    <property type="entry name" value="ABC_transporter_ATP-binding"/>
</dbReference>
<dbReference type="PANTHER" id="PTHR42711">
    <property type="entry name" value="ABC TRANSPORTER ATP-BINDING PROTEIN"/>
    <property type="match status" value="1"/>
</dbReference>
<keyword evidence="1" id="KW-0813">Transport</keyword>
<dbReference type="GO" id="GO:0016887">
    <property type="term" value="F:ATP hydrolysis activity"/>
    <property type="evidence" value="ECO:0007669"/>
    <property type="project" value="InterPro"/>
</dbReference>
<evidence type="ECO:0000256" key="3">
    <source>
        <dbReference type="ARBA" id="ARBA00022840"/>
    </source>
</evidence>
<dbReference type="InterPro" id="IPR027417">
    <property type="entry name" value="P-loop_NTPase"/>
</dbReference>
<feature type="domain" description="ABC transporter" evidence="4">
    <location>
        <begin position="2"/>
        <end position="236"/>
    </location>
</feature>